<feature type="binding site" evidence="6">
    <location>
        <position position="60"/>
    </location>
    <ligand>
        <name>S-adenosyl-L-methionine</name>
        <dbReference type="ChEBI" id="CHEBI:59789"/>
    </ligand>
</feature>
<comment type="function">
    <text evidence="6">Specifically methylates the N4 position of cytidine in position 1402 (C1402) of 16S rRNA.</text>
</comment>
<dbReference type="SUPFAM" id="SSF53335">
    <property type="entry name" value="S-adenosyl-L-methionine-dependent methyltransferases"/>
    <property type="match status" value="1"/>
</dbReference>
<dbReference type="NCBIfam" id="TIGR00006">
    <property type="entry name" value="16S rRNA (cytosine(1402)-N(4))-methyltransferase RsmH"/>
    <property type="match status" value="1"/>
</dbReference>
<dbReference type="InterPro" id="IPR023397">
    <property type="entry name" value="SAM-dep_MeTrfase_MraW_recog"/>
</dbReference>
<dbReference type="EC" id="2.1.1.199" evidence="6"/>
<sequence>MGELRGTHVPVLLERCLELLAPALDRGDRRTVHVDATLGLGGHAEAVLAAHPSTVLIGLDRDTEALAHAGARLARYADRIHLVHAVYDELPEVLDRLDIPAVDGVLFDLGVSSLQLDEPDRGFAYAQDAPLDMRMDQTRGVTAEEVVNTYSHAELARVLRVYGEEKFAGRIASAILRERERGRLTSSARLAELVRESIPAPARRTGGHPAKRTFQALRIEVNRELAALETALPAALDALAPGGRLVVLSYHSLEDRLTKHALAARARSTGPVDLPVELPGTGPTLRLLSRGAELPGEAEVAANPRAASVRLRAAERIDPTRTTGARDNGRADRERPRRKVKGMHLPGAAAPREAVARAAARPTDQGGPERVPGDGTGTAEQGEGS</sequence>
<comment type="catalytic activity">
    <reaction evidence="6">
        <text>cytidine(1402) in 16S rRNA + S-adenosyl-L-methionine = N(4)-methylcytidine(1402) in 16S rRNA + S-adenosyl-L-homocysteine + H(+)</text>
        <dbReference type="Rhea" id="RHEA:42928"/>
        <dbReference type="Rhea" id="RHEA-COMP:10286"/>
        <dbReference type="Rhea" id="RHEA-COMP:10287"/>
        <dbReference type="ChEBI" id="CHEBI:15378"/>
        <dbReference type="ChEBI" id="CHEBI:57856"/>
        <dbReference type="ChEBI" id="CHEBI:59789"/>
        <dbReference type="ChEBI" id="CHEBI:74506"/>
        <dbReference type="ChEBI" id="CHEBI:82748"/>
        <dbReference type="EC" id="2.1.1.199"/>
    </reaction>
</comment>
<dbReference type="HAMAP" id="MF_01007">
    <property type="entry name" value="16SrRNA_methyltr_H"/>
    <property type="match status" value="1"/>
</dbReference>
<dbReference type="PANTHER" id="PTHR11265:SF0">
    <property type="entry name" value="12S RRNA N4-METHYLCYTIDINE METHYLTRANSFERASE"/>
    <property type="match status" value="1"/>
</dbReference>
<keyword evidence="2 6" id="KW-0698">rRNA processing</keyword>
<evidence type="ECO:0000256" key="7">
    <source>
        <dbReference type="SAM" id="MobiDB-lite"/>
    </source>
</evidence>
<keyword evidence="4 6" id="KW-0808">Transferase</keyword>
<feature type="region of interest" description="Disordered" evidence="7">
    <location>
        <begin position="314"/>
        <end position="385"/>
    </location>
</feature>
<dbReference type="InterPro" id="IPR002903">
    <property type="entry name" value="RsmH"/>
</dbReference>
<keyword evidence="6" id="KW-0963">Cytoplasm</keyword>
<keyword evidence="9" id="KW-1185">Reference proteome</keyword>
<evidence type="ECO:0000256" key="6">
    <source>
        <dbReference type="HAMAP-Rule" id="MF_01007"/>
    </source>
</evidence>
<dbReference type="Gene3D" id="3.40.50.150">
    <property type="entry name" value="Vaccinia Virus protein VP39"/>
    <property type="match status" value="1"/>
</dbReference>
<dbReference type="RefSeq" id="WP_208815965.1">
    <property type="nucleotide sequence ID" value="NZ_WVUH01000250.1"/>
</dbReference>
<evidence type="ECO:0000256" key="5">
    <source>
        <dbReference type="ARBA" id="ARBA00022691"/>
    </source>
</evidence>
<evidence type="ECO:0000313" key="9">
    <source>
        <dbReference type="Proteomes" id="UP000823521"/>
    </source>
</evidence>
<comment type="subcellular location">
    <subcellularLocation>
        <location evidence="6">Cytoplasm</location>
    </subcellularLocation>
</comment>
<evidence type="ECO:0000256" key="2">
    <source>
        <dbReference type="ARBA" id="ARBA00022552"/>
    </source>
</evidence>
<organism evidence="8 9">
    <name type="scientific">Micromonospora echinofusca</name>
    <dbReference type="NCBI Taxonomy" id="47858"/>
    <lineage>
        <taxon>Bacteria</taxon>
        <taxon>Bacillati</taxon>
        <taxon>Actinomycetota</taxon>
        <taxon>Actinomycetes</taxon>
        <taxon>Micromonosporales</taxon>
        <taxon>Micromonosporaceae</taxon>
        <taxon>Micromonospora</taxon>
    </lineage>
</organism>
<feature type="binding site" evidence="6">
    <location>
        <position position="115"/>
    </location>
    <ligand>
        <name>S-adenosyl-L-methionine</name>
        <dbReference type="ChEBI" id="CHEBI:59789"/>
    </ligand>
</feature>
<keyword evidence="5 6" id="KW-0949">S-adenosyl-L-methionine</keyword>
<feature type="binding site" evidence="6">
    <location>
        <position position="108"/>
    </location>
    <ligand>
        <name>S-adenosyl-L-methionine</name>
        <dbReference type="ChEBI" id="CHEBI:59789"/>
    </ligand>
</feature>
<evidence type="ECO:0000256" key="1">
    <source>
        <dbReference type="ARBA" id="ARBA00010396"/>
    </source>
</evidence>
<dbReference type="SUPFAM" id="SSF81799">
    <property type="entry name" value="Putative methyltransferase TM0872, insert domain"/>
    <property type="match status" value="1"/>
</dbReference>
<evidence type="ECO:0000256" key="3">
    <source>
        <dbReference type="ARBA" id="ARBA00022603"/>
    </source>
</evidence>
<comment type="caution">
    <text evidence="8">The sequence shown here is derived from an EMBL/GenBank/DDBJ whole genome shotgun (WGS) entry which is preliminary data.</text>
</comment>
<dbReference type="InterPro" id="IPR029063">
    <property type="entry name" value="SAM-dependent_MTases_sf"/>
</dbReference>
<reference evidence="8 9" key="1">
    <citation type="submission" date="2019-12" db="EMBL/GenBank/DDBJ databases">
        <title>Whole genome sequencing of endophytic Actinobacterium Micromonospora sp. MPMI6T.</title>
        <authorList>
            <person name="Evv R."/>
            <person name="Podile A.R."/>
        </authorList>
    </citation>
    <scope>NUCLEOTIDE SEQUENCE [LARGE SCALE GENOMIC DNA]</scope>
    <source>
        <strain evidence="8 9">MPMI6</strain>
    </source>
</reference>
<evidence type="ECO:0000313" key="8">
    <source>
        <dbReference type="EMBL" id="MBO4208987.1"/>
    </source>
</evidence>
<dbReference type="EMBL" id="WVUH01000250">
    <property type="protein sequence ID" value="MBO4208987.1"/>
    <property type="molecule type" value="Genomic_DNA"/>
</dbReference>
<dbReference type="Proteomes" id="UP000823521">
    <property type="component" value="Unassembled WGS sequence"/>
</dbReference>
<name>A0ABS3VWR7_MICEH</name>
<accession>A0ABS3VWR7</accession>
<dbReference type="PANTHER" id="PTHR11265">
    <property type="entry name" value="S-ADENOSYL-METHYLTRANSFERASE MRAW"/>
    <property type="match status" value="1"/>
</dbReference>
<proteinExistence type="inferred from homology"/>
<protein>
    <recommendedName>
        <fullName evidence="6">Ribosomal RNA small subunit methyltransferase H</fullName>
        <ecNumber evidence="6">2.1.1.199</ecNumber>
    </recommendedName>
    <alternativeName>
        <fullName evidence="6">16S rRNA m(4)C1402 methyltransferase</fullName>
    </alternativeName>
    <alternativeName>
        <fullName evidence="6">rRNA (cytosine-N(4)-)-methyltransferase RsmH</fullName>
    </alternativeName>
</protein>
<gene>
    <name evidence="6 8" type="primary">rsmH</name>
    <name evidence="8" type="ORF">GSF22_23725</name>
</gene>
<feature type="compositionally biased region" description="Low complexity" evidence="7">
    <location>
        <begin position="346"/>
        <end position="362"/>
    </location>
</feature>
<dbReference type="Gene3D" id="1.10.150.170">
    <property type="entry name" value="Putative methyltransferase TM0872, insert domain"/>
    <property type="match status" value="1"/>
</dbReference>
<keyword evidence="3 6" id="KW-0489">Methyltransferase</keyword>
<feature type="binding site" evidence="6">
    <location>
        <begin position="41"/>
        <end position="43"/>
    </location>
    <ligand>
        <name>S-adenosyl-L-methionine</name>
        <dbReference type="ChEBI" id="CHEBI:59789"/>
    </ligand>
</feature>
<feature type="binding site" evidence="6">
    <location>
        <position position="87"/>
    </location>
    <ligand>
        <name>S-adenosyl-L-methionine</name>
        <dbReference type="ChEBI" id="CHEBI:59789"/>
    </ligand>
</feature>
<evidence type="ECO:0000256" key="4">
    <source>
        <dbReference type="ARBA" id="ARBA00022679"/>
    </source>
</evidence>
<comment type="similarity">
    <text evidence="1 6">Belongs to the methyltransferase superfamily. RsmH family.</text>
</comment>
<dbReference type="Pfam" id="PF01795">
    <property type="entry name" value="Methyltransf_5"/>
    <property type="match status" value="1"/>
</dbReference>